<dbReference type="RefSeq" id="WP_309792420.1">
    <property type="nucleotide sequence ID" value="NZ_JAVDPW010000002.1"/>
</dbReference>
<evidence type="ECO:0000256" key="1">
    <source>
        <dbReference type="ARBA" id="ARBA00009437"/>
    </source>
</evidence>
<dbReference type="InterPro" id="IPR000847">
    <property type="entry name" value="LysR_HTH_N"/>
</dbReference>
<keyword evidence="4" id="KW-0804">Transcription</keyword>
<comment type="similarity">
    <text evidence="1">Belongs to the LysR transcriptional regulatory family.</text>
</comment>
<proteinExistence type="inferred from homology"/>
<dbReference type="Gene3D" id="1.10.10.10">
    <property type="entry name" value="Winged helix-like DNA-binding domain superfamily/Winged helix DNA-binding domain"/>
    <property type="match status" value="1"/>
</dbReference>
<evidence type="ECO:0000313" key="7">
    <source>
        <dbReference type="Proteomes" id="UP001262410"/>
    </source>
</evidence>
<dbReference type="Gene3D" id="3.40.190.290">
    <property type="match status" value="1"/>
</dbReference>
<dbReference type="Proteomes" id="UP001262410">
    <property type="component" value="Unassembled WGS sequence"/>
</dbReference>
<keyword evidence="7" id="KW-1185">Reference proteome</keyword>
<feature type="domain" description="HTH lysR-type" evidence="5">
    <location>
        <begin position="3"/>
        <end position="60"/>
    </location>
</feature>
<dbReference type="Pfam" id="PF03466">
    <property type="entry name" value="LysR_substrate"/>
    <property type="match status" value="1"/>
</dbReference>
<dbReference type="InterPro" id="IPR036388">
    <property type="entry name" value="WH-like_DNA-bd_sf"/>
</dbReference>
<evidence type="ECO:0000313" key="6">
    <source>
        <dbReference type="EMBL" id="MDR6288421.1"/>
    </source>
</evidence>
<evidence type="ECO:0000256" key="2">
    <source>
        <dbReference type="ARBA" id="ARBA00023015"/>
    </source>
</evidence>
<dbReference type="PROSITE" id="PS50931">
    <property type="entry name" value="HTH_LYSR"/>
    <property type="match status" value="1"/>
</dbReference>
<dbReference type="PANTHER" id="PTHR30419">
    <property type="entry name" value="HTH-TYPE TRANSCRIPTIONAL REGULATOR YBHD"/>
    <property type="match status" value="1"/>
</dbReference>
<dbReference type="PANTHER" id="PTHR30419:SF2">
    <property type="entry name" value="LYSR FAMILY TRANSCRIPTIONAL REGULATOR"/>
    <property type="match status" value="1"/>
</dbReference>
<organism evidence="6 7">
    <name type="scientific">Inquilinus ginsengisoli</name>
    <dbReference type="NCBI Taxonomy" id="363840"/>
    <lineage>
        <taxon>Bacteria</taxon>
        <taxon>Pseudomonadati</taxon>
        <taxon>Pseudomonadota</taxon>
        <taxon>Alphaproteobacteria</taxon>
        <taxon>Rhodospirillales</taxon>
        <taxon>Rhodospirillaceae</taxon>
        <taxon>Inquilinus</taxon>
    </lineage>
</organism>
<comment type="caution">
    <text evidence="6">The sequence shown here is derived from an EMBL/GenBank/DDBJ whole genome shotgun (WGS) entry which is preliminary data.</text>
</comment>
<dbReference type="Pfam" id="PF00126">
    <property type="entry name" value="HTH_1"/>
    <property type="match status" value="1"/>
</dbReference>
<protein>
    <submittedName>
        <fullName evidence="6">DNA-binding transcriptional LysR family regulator</fullName>
    </submittedName>
</protein>
<dbReference type="GO" id="GO:0003677">
    <property type="term" value="F:DNA binding"/>
    <property type="evidence" value="ECO:0007669"/>
    <property type="project" value="UniProtKB-KW"/>
</dbReference>
<reference evidence="6 7" key="1">
    <citation type="submission" date="2023-07" db="EMBL/GenBank/DDBJ databases">
        <title>Sorghum-associated microbial communities from plants grown in Nebraska, USA.</title>
        <authorList>
            <person name="Schachtman D."/>
        </authorList>
    </citation>
    <scope>NUCLEOTIDE SEQUENCE [LARGE SCALE GENOMIC DNA]</scope>
    <source>
        <strain evidence="6 7">584</strain>
    </source>
</reference>
<evidence type="ECO:0000259" key="5">
    <source>
        <dbReference type="PROSITE" id="PS50931"/>
    </source>
</evidence>
<dbReference type="SUPFAM" id="SSF53850">
    <property type="entry name" value="Periplasmic binding protein-like II"/>
    <property type="match status" value="1"/>
</dbReference>
<gene>
    <name evidence="6" type="ORF">E9232_000928</name>
</gene>
<dbReference type="EMBL" id="JAVDPW010000002">
    <property type="protein sequence ID" value="MDR6288421.1"/>
    <property type="molecule type" value="Genomic_DNA"/>
</dbReference>
<dbReference type="SUPFAM" id="SSF46785">
    <property type="entry name" value="Winged helix' DNA-binding domain"/>
    <property type="match status" value="1"/>
</dbReference>
<name>A0ABU1JIJ1_9PROT</name>
<evidence type="ECO:0000256" key="4">
    <source>
        <dbReference type="ARBA" id="ARBA00023163"/>
    </source>
</evidence>
<keyword evidence="3 6" id="KW-0238">DNA-binding</keyword>
<sequence>MQIDLVSLKLFVSICEHRSISRASEVEHIAASAVSKRMSDMEKRLGTPLFHRSNRGIELTSAAHALLRHAHTIMRDLMQMERELVDHATGMRGQIRIHASVSTIVQYLSTDLRDFLALHPAIRIDLEEGLSREVSRAVSENAADIGIFGGPMPFSDLRVFPYRSDRLTVIMPPDHPLSGADGVTFADIARHDLVGPQLGSYLDSLVTRAAAELNQPLRLRLRVNGFEPARGMVEAGLGIALVPELHAARYVENGQVVAVRLDEPWAVRHWKICTRDAASLPPPVHLLVQHLTSREA</sequence>
<dbReference type="InterPro" id="IPR036390">
    <property type="entry name" value="WH_DNA-bd_sf"/>
</dbReference>
<accession>A0ABU1JIJ1</accession>
<keyword evidence="2" id="KW-0805">Transcription regulation</keyword>
<evidence type="ECO:0000256" key="3">
    <source>
        <dbReference type="ARBA" id="ARBA00023125"/>
    </source>
</evidence>
<dbReference type="InterPro" id="IPR050950">
    <property type="entry name" value="HTH-type_LysR_regulators"/>
</dbReference>
<dbReference type="InterPro" id="IPR005119">
    <property type="entry name" value="LysR_subst-bd"/>
</dbReference>
<dbReference type="CDD" id="cd08421">
    <property type="entry name" value="PBP2_LTTR_like_1"/>
    <property type="match status" value="1"/>
</dbReference>